<evidence type="ECO:0000256" key="1">
    <source>
        <dbReference type="SAM" id="SignalP"/>
    </source>
</evidence>
<protein>
    <submittedName>
        <fullName evidence="3">DJ-1/PfpI family protein</fullName>
    </submittedName>
</protein>
<dbReference type="RefSeq" id="WP_378168536.1">
    <property type="nucleotide sequence ID" value="NZ_JBHSBU010000002.1"/>
</dbReference>
<comment type="caution">
    <text evidence="3">The sequence shown here is derived from an EMBL/GenBank/DDBJ whole genome shotgun (WGS) entry which is preliminary data.</text>
</comment>
<proteinExistence type="predicted"/>
<gene>
    <name evidence="3" type="ORF">ACFOW7_21395</name>
</gene>
<dbReference type="InterPro" id="IPR052158">
    <property type="entry name" value="INH-QAR"/>
</dbReference>
<accession>A0ABV8MUB2</accession>
<sequence>MLRLSFLFLLCSMLCPLPALAASPGTVEASPVGSIPPYQARLGRTQPVVAVVSHNAGTELSDFVVPYGILSRSGAAEVWALAPAAGPIVLHPTLKVEAQATLAQFDQRFPQGADYVIVPAVTKPDEPALLDWLKSQAGKGATIVSICDGALVVAQAGLFKGYRATGHWATQAQREKDFPDTVWLRDVRYVADRSRISSAGVSAAIPLSLALVEAIAGPARAAAVATEVGVKSWDSRHDSHRFRLGFGLYLTGALNYLFSRQQDIGLPVSPGVDEIALALSADAFSRTYRSRAYAVAATPGSVRTRHGLTLLPDRVRGTGEAPARVMADDRQTPSVQALDRTLQEIGTLYGADTARLVAVQLEYPWQP</sequence>
<evidence type="ECO:0000259" key="2">
    <source>
        <dbReference type="Pfam" id="PF01965"/>
    </source>
</evidence>
<dbReference type="EMBL" id="JBHSBU010000002">
    <property type="protein sequence ID" value="MFC4161898.1"/>
    <property type="molecule type" value="Genomic_DNA"/>
</dbReference>
<organism evidence="3 4">
    <name type="scientific">Chitinimonas lacunae</name>
    <dbReference type="NCBI Taxonomy" id="1963018"/>
    <lineage>
        <taxon>Bacteria</taxon>
        <taxon>Pseudomonadati</taxon>
        <taxon>Pseudomonadota</taxon>
        <taxon>Betaproteobacteria</taxon>
        <taxon>Neisseriales</taxon>
        <taxon>Chitinibacteraceae</taxon>
        <taxon>Chitinimonas</taxon>
    </lineage>
</organism>
<evidence type="ECO:0000313" key="4">
    <source>
        <dbReference type="Proteomes" id="UP001595791"/>
    </source>
</evidence>
<name>A0ABV8MUB2_9NEIS</name>
<dbReference type="Gene3D" id="3.40.50.880">
    <property type="match status" value="1"/>
</dbReference>
<feature type="signal peptide" evidence="1">
    <location>
        <begin position="1"/>
        <end position="21"/>
    </location>
</feature>
<feature type="domain" description="DJ-1/PfpI" evidence="2">
    <location>
        <begin position="51"/>
        <end position="213"/>
    </location>
</feature>
<dbReference type="SUPFAM" id="SSF52317">
    <property type="entry name" value="Class I glutamine amidotransferase-like"/>
    <property type="match status" value="1"/>
</dbReference>
<dbReference type="PANTHER" id="PTHR43130">
    <property type="entry name" value="ARAC-FAMILY TRANSCRIPTIONAL REGULATOR"/>
    <property type="match status" value="1"/>
</dbReference>
<dbReference type="InterPro" id="IPR029062">
    <property type="entry name" value="Class_I_gatase-like"/>
</dbReference>
<keyword evidence="1" id="KW-0732">Signal</keyword>
<dbReference type="PANTHER" id="PTHR43130:SF3">
    <property type="entry name" value="HTH-TYPE TRANSCRIPTIONAL REGULATOR RV1931C"/>
    <property type="match status" value="1"/>
</dbReference>
<keyword evidence="4" id="KW-1185">Reference proteome</keyword>
<dbReference type="Proteomes" id="UP001595791">
    <property type="component" value="Unassembled WGS sequence"/>
</dbReference>
<reference evidence="4" key="1">
    <citation type="journal article" date="2019" name="Int. J. Syst. Evol. Microbiol.">
        <title>The Global Catalogue of Microorganisms (GCM) 10K type strain sequencing project: providing services to taxonomists for standard genome sequencing and annotation.</title>
        <authorList>
            <consortium name="The Broad Institute Genomics Platform"/>
            <consortium name="The Broad Institute Genome Sequencing Center for Infectious Disease"/>
            <person name="Wu L."/>
            <person name="Ma J."/>
        </authorList>
    </citation>
    <scope>NUCLEOTIDE SEQUENCE [LARGE SCALE GENOMIC DNA]</scope>
    <source>
        <strain evidence="4">LMG 29894</strain>
    </source>
</reference>
<evidence type="ECO:0000313" key="3">
    <source>
        <dbReference type="EMBL" id="MFC4161898.1"/>
    </source>
</evidence>
<dbReference type="InterPro" id="IPR002818">
    <property type="entry name" value="DJ-1/PfpI"/>
</dbReference>
<dbReference type="Pfam" id="PF01965">
    <property type="entry name" value="DJ-1_PfpI"/>
    <property type="match status" value="1"/>
</dbReference>
<feature type="chain" id="PRO_5047106637" evidence="1">
    <location>
        <begin position="22"/>
        <end position="367"/>
    </location>
</feature>